<evidence type="ECO:0000313" key="4">
    <source>
        <dbReference type="EMBL" id="MFC5810621.1"/>
    </source>
</evidence>
<comment type="similarity">
    <text evidence="1">Belongs to the enoyl-CoA hydratase/isomerase family.</text>
</comment>
<evidence type="ECO:0000313" key="5">
    <source>
        <dbReference type="Proteomes" id="UP001596112"/>
    </source>
</evidence>
<name>A0ABW1BCR1_9ACTN</name>
<dbReference type="PANTHER" id="PTHR43841">
    <property type="entry name" value="3-HYDROXYACYL-THIOESTER DEHYDRATASE HTDX-RELATED"/>
    <property type="match status" value="1"/>
</dbReference>
<keyword evidence="5" id="KW-1185">Reference proteome</keyword>
<organism evidence="4 5">
    <name type="scientific">Streptomyces heilongjiangensis</name>
    <dbReference type="NCBI Taxonomy" id="945052"/>
    <lineage>
        <taxon>Bacteria</taxon>
        <taxon>Bacillati</taxon>
        <taxon>Actinomycetota</taxon>
        <taxon>Actinomycetes</taxon>
        <taxon>Kitasatosporales</taxon>
        <taxon>Streptomycetaceae</taxon>
        <taxon>Streptomyces</taxon>
    </lineage>
</organism>
<accession>A0ABW1BCR1</accession>
<dbReference type="Gene3D" id="3.10.129.10">
    <property type="entry name" value="Hotdog Thioesterase"/>
    <property type="match status" value="1"/>
</dbReference>
<dbReference type="Proteomes" id="UP001596112">
    <property type="component" value="Unassembled WGS sequence"/>
</dbReference>
<dbReference type="RefSeq" id="WP_272171532.1">
    <property type="nucleotide sequence ID" value="NZ_JAQOSL010000032.1"/>
</dbReference>
<dbReference type="InterPro" id="IPR029069">
    <property type="entry name" value="HotDog_dom_sf"/>
</dbReference>
<feature type="compositionally biased region" description="Low complexity" evidence="2">
    <location>
        <begin position="189"/>
        <end position="201"/>
    </location>
</feature>
<dbReference type="EMBL" id="JBHSNZ010000018">
    <property type="protein sequence ID" value="MFC5810621.1"/>
    <property type="molecule type" value="Genomic_DNA"/>
</dbReference>
<evidence type="ECO:0000256" key="1">
    <source>
        <dbReference type="ARBA" id="ARBA00005254"/>
    </source>
</evidence>
<sequence>MPQLTLTGPPLLPPLLARGALLSPCKSLRLPRTAAARHGDGTVGRLDRLVLPGVRIDLARLAAYERVCGFPTGEDAVPLTYPHVLGFPLAMRIMSGRAFPLPLLGLVHTSIEITRRRRLPATGEYELTVYVDGLTPHRRGTEATVVTEVRDTGGDRGCDEIAWESRSTYLARHRSGEAANPADGDRRPTTAPLPATTAAVGDGDGGGSDDAVVGDADGPDAPPAAFAARVRRAPAPAPLPALAEWRLGADVGRRYGAVSGDRNPIHLHPLGARLFGFPRAIAHGMWTVARCLAEHGTPPAALVRAEFRAPVPLPSTVTYAADGRPGGDFELRGPDNGAGERARRVHVTGSVYPLLH</sequence>
<feature type="region of interest" description="Disordered" evidence="2">
    <location>
        <begin position="174"/>
        <end position="223"/>
    </location>
</feature>
<feature type="domain" description="MaoC-like" evidence="3">
    <location>
        <begin position="253"/>
        <end position="318"/>
    </location>
</feature>
<proteinExistence type="inferred from homology"/>
<dbReference type="SUPFAM" id="SSF54637">
    <property type="entry name" value="Thioesterase/thiol ester dehydrase-isomerase"/>
    <property type="match status" value="2"/>
</dbReference>
<comment type="caution">
    <text evidence="4">The sequence shown here is derived from an EMBL/GenBank/DDBJ whole genome shotgun (WGS) entry which is preliminary data.</text>
</comment>
<evidence type="ECO:0000256" key="2">
    <source>
        <dbReference type="SAM" id="MobiDB-lite"/>
    </source>
</evidence>
<dbReference type="Pfam" id="PF01575">
    <property type="entry name" value="MaoC_dehydratas"/>
    <property type="match status" value="1"/>
</dbReference>
<evidence type="ECO:0000259" key="3">
    <source>
        <dbReference type="Pfam" id="PF01575"/>
    </source>
</evidence>
<reference evidence="5" key="1">
    <citation type="journal article" date="2019" name="Int. J. Syst. Evol. Microbiol.">
        <title>The Global Catalogue of Microorganisms (GCM) 10K type strain sequencing project: providing services to taxonomists for standard genome sequencing and annotation.</title>
        <authorList>
            <consortium name="The Broad Institute Genomics Platform"/>
            <consortium name="The Broad Institute Genome Sequencing Center for Infectious Disease"/>
            <person name="Wu L."/>
            <person name="Ma J."/>
        </authorList>
    </citation>
    <scope>NUCLEOTIDE SEQUENCE [LARGE SCALE GENOMIC DNA]</scope>
    <source>
        <strain evidence="5">JCM 9918</strain>
    </source>
</reference>
<dbReference type="PANTHER" id="PTHR43841:SF1">
    <property type="entry name" value="3-HYDROXYACYL-THIOESTER DEHYDRATASE X"/>
    <property type="match status" value="1"/>
</dbReference>
<protein>
    <submittedName>
        <fullName evidence="4">MaoC family dehydratase</fullName>
    </submittedName>
</protein>
<dbReference type="InterPro" id="IPR002539">
    <property type="entry name" value="MaoC-like_dom"/>
</dbReference>
<gene>
    <name evidence="4" type="ORF">ACFQGO_24505</name>
</gene>